<sequence length="66" mass="7274">MTLINSLSKLGQFNHSKSKSIQNAIVASQNSMVSYGQGQISLEHLIEIKLHLNLFGLSLDICISLF</sequence>
<comment type="caution">
    <text evidence="1">The sequence shown here is derived from an EMBL/GenBank/DDBJ whole genome shotgun (WGS) entry which is preliminary data.</text>
</comment>
<protein>
    <submittedName>
        <fullName evidence="1">Uncharacterized protein</fullName>
    </submittedName>
</protein>
<dbReference type="Proteomes" id="UP000001396">
    <property type="component" value="Unassembled WGS sequence"/>
</dbReference>
<reference evidence="1 2" key="1">
    <citation type="journal article" date="2011" name="Genome Res.">
        <title>Phylogeny-wide analysis of social amoeba genomes highlights ancient origins for complex intercellular communication.</title>
        <authorList>
            <person name="Heidel A.J."/>
            <person name="Lawal H.M."/>
            <person name="Felder M."/>
            <person name="Schilde C."/>
            <person name="Helps N.R."/>
            <person name="Tunggal B."/>
            <person name="Rivero F."/>
            <person name="John U."/>
            <person name="Schleicher M."/>
            <person name="Eichinger L."/>
            <person name="Platzer M."/>
            <person name="Noegel A.A."/>
            <person name="Schaap P."/>
            <person name="Gloeckner G."/>
        </authorList>
    </citation>
    <scope>NUCLEOTIDE SEQUENCE [LARGE SCALE GENOMIC DNA]</scope>
    <source>
        <strain evidence="2">ATCC 26659 / Pp 5 / PN500</strain>
    </source>
</reference>
<dbReference type="RefSeq" id="XP_020428899.1">
    <property type="nucleotide sequence ID" value="XM_020580312.1"/>
</dbReference>
<evidence type="ECO:0000313" key="2">
    <source>
        <dbReference type="Proteomes" id="UP000001396"/>
    </source>
</evidence>
<keyword evidence="2" id="KW-1185">Reference proteome</keyword>
<dbReference type="GeneID" id="31364993"/>
<gene>
    <name evidence="1" type="ORF">PPL_09518</name>
</gene>
<dbReference type="EMBL" id="ADBJ01000044">
    <property type="protein sequence ID" value="EFA76767.1"/>
    <property type="molecule type" value="Genomic_DNA"/>
</dbReference>
<accession>D3BNA7</accession>
<proteinExistence type="predicted"/>
<dbReference type="InParanoid" id="D3BNA7"/>
<name>D3BNA7_HETP5</name>
<organism evidence="1 2">
    <name type="scientific">Heterostelium pallidum (strain ATCC 26659 / Pp 5 / PN500)</name>
    <name type="common">Cellular slime mold</name>
    <name type="synonym">Polysphondylium pallidum</name>
    <dbReference type="NCBI Taxonomy" id="670386"/>
    <lineage>
        <taxon>Eukaryota</taxon>
        <taxon>Amoebozoa</taxon>
        <taxon>Evosea</taxon>
        <taxon>Eumycetozoa</taxon>
        <taxon>Dictyostelia</taxon>
        <taxon>Acytosteliales</taxon>
        <taxon>Acytosteliaceae</taxon>
        <taxon>Heterostelium</taxon>
    </lineage>
</organism>
<evidence type="ECO:0000313" key="1">
    <source>
        <dbReference type="EMBL" id="EFA76767.1"/>
    </source>
</evidence>
<dbReference type="AlphaFoldDB" id="D3BNA7"/>